<dbReference type="KEGG" id="samy:DB32_006021"/>
<evidence type="ECO:0000313" key="2">
    <source>
        <dbReference type="Proteomes" id="UP000034883"/>
    </source>
</evidence>
<dbReference type="Proteomes" id="UP000034883">
    <property type="component" value="Chromosome"/>
</dbReference>
<dbReference type="EMBL" id="CP011125">
    <property type="protein sequence ID" value="AKF08872.1"/>
    <property type="molecule type" value="Genomic_DNA"/>
</dbReference>
<evidence type="ECO:0000313" key="1">
    <source>
        <dbReference type="EMBL" id="AKF08872.1"/>
    </source>
</evidence>
<organism evidence="1 2">
    <name type="scientific">Sandaracinus amylolyticus</name>
    <dbReference type="NCBI Taxonomy" id="927083"/>
    <lineage>
        <taxon>Bacteria</taxon>
        <taxon>Pseudomonadati</taxon>
        <taxon>Myxococcota</taxon>
        <taxon>Polyangia</taxon>
        <taxon>Polyangiales</taxon>
        <taxon>Sandaracinaceae</taxon>
        <taxon>Sandaracinus</taxon>
    </lineage>
</organism>
<proteinExistence type="predicted"/>
<name>A0A0F6YKX0_9BACT</name>
<sequence length="336" mass="36414">MGMDEKRLSEIEWQAREYEGRRHEGSAMRDAAIELVAEVRQLQLTLAGIANHLRTWATTSAAAAEEDNDGIQAYTRRDVHRCRAATVDDAASFVETRMRALGLPLPFPHASAHFVETRAHHDPAVRTELERNVDFDADGGESVAPAAPAPEGNDARLGADADTARVADVAVGLPHEQTVARGPERVDEERPAFVPMARLVENAIPSPPGEMAVQLMRAVALHGPLTRVALEAWHIEAQGDQRLTVAWLLARGFLEEHAGRVDLRGLAGKTRPVMSDAERHARADAVESAVRAAMIALSAARRPSAALGTLGDLLREGVRGIEAARRADEAKRKGRP</sequence>
<gene>
    <name evidence="1" type="ORF">DB32_006021</name>
</gene>
<dbReference type="AlphaFoldDB" id="A0A0F6YKX0"/>
<keyword evidence="2" id="KW-1185">Reference proteome</keyword>
<accession>A0A0F6YKX0</accession>
<dbReference type="STRING" id="927083.DB32_006021"/>
<reference evidence="1 2" key="1">
    <citation type="submission" date="2015-03" db="EMBL/GenBank/DDBJ databases">
        <title>Genome assembly of Sandaracinus amylolyticus DSM 53668.</title>
        <authorList>
            <person name="Sharma G."/>
            <person name="Subramanian S."/>
        </authorList>
    </citation>
    <scope>NUCLEOTIDE SEQUENCE [LARGE SCALE GENOMIC DNA]</scope>
    <source>
        <strain evidence="1 2">DSM 53668</strain>
    </source>
</reference>
<protein>
    <submittedName>
        <fullName evidence="1">Uncharacterized protein</fullName>
    </submittedName>
</protein>